<sequence>MNYRIRKLPSLETIEKNVKKAGVRLAPEAAALTLSLLNCASRVQEEIIAPLEREGLSEGKFLLLMALREQPLGLGVRELALRVGVTPPTMSIMLRRMRQAPKPLVRVERLADDARARRVQITSEGIELIGRIFPGHLKRVAAFSDRLSGQERRELARLLLKLSDPADDE</sequence>
<accession>A0ABS9MQ60</accession>
<organism evidence="2 3">
    <name type="scientific">Mesosutterella porci</name>
    <dbReference type="NCBI Taxonomy" id="2915351"/>
    <lineage>
        <taxon>Bacteria</taxon>
        <taxon>Pseudomonadati</taxon>
        <taxon>Pseudomonadota</taxon>
        <taxon>Betaproteobacteria</taxon>
        <taxon>Burkholderiales</taxon>
        <taxon>Sutterellaceae</taxon>
        <taxon>Mesosutterella</taxon>
    </lineage>
</organism>
<dbReference type="InterPro" id="IPR039422">
    <property type="entry name" value="MarR/SlyA-like"/>
</dbReference>
<reference evidence="2 3" key="1">
    <citation type="submission" date="2022-02" db="EMBL/GenBank/DDBJ databases">
        <title>Mesosutterella porci, a novel member of the family Sutterellaceae from pig feces.</title>
        <authorList>
            <person name="Wylensek D."/>
            <person name="Clavel T."/>
        </authorList>
    </citation>
    <scope>NUCLEOTIDE SEQUENCE [LARGE SCALE GENOMIC DNA]</scope>
    <source>
        <strain evidence="3">oilRF-744-wt-GAM-9</strain>
    </source>
</reference>
<dbReference type="Proteomes" id="UP001297600">
    <property type="component" value="Unassembled WGS sequence"/>
</dbReference>
<proteinExistence type="predicted"/>
<dbReference type="RefSeq" id="WP_237978415.1">
    <property type="nucleotide sequence ID" value="NZ_JAKNCT010000005.1"/>
</dbReference>
<dbReference type="SUPFAM" id="SSF46785">
    <property type="entry name" value="Winged helix' DNA-binding domain"/>
    <property type="match status" value="1"/>
</dbReference>
<evidence type="ECO:0000313" key="2">
    <source>
        <dbReference type="EMBL" id="MCG5030759.1"/>
    </source>
</evidence>
<dbReference type="InterPro" id="IPR036388">
    <property type="entry name" value="WH-like_DNA-bd_sf"/>
</dbReference>
<keyword evidence="3" id="KW-1185">Reference proteome</keyword>
<dbReference type="EMBL" id="JAKNCT010000005">
    <property type="protein sequence ID" value="MCG5030759.1"/>
    <property type="molecule type" value="Genomic_DNA"/>
</dbReference>
<protein>
    <recommendedName>
        <fullName evidence="1">HTH marR-type domain-containing protein</fullName>
    </recommendedName>
</protein>
<dbReference type="PANTHER" id="PTHR33164">
    <property type="entry name" value="TRANSCRIPTIONAL REGULATOR, MARR FAMILY"/>
    <property type="match status" value="1"/>
</dbReference>
<gene>
    <name evidence="2" type="ORF">MAF45_04780</name>
</gene>
<dbReference type="InterPro" id="IPR036390">
    <property type="entry name" value="WH_DNA-bd_sf"/>
</dbReference>
<name>A0ABS9MQ60_9BURK</name>
<evidence type="ECO:0000313" key="3">
    <source>
        <dbReference type="Proteomes" id="UP001297600"/>
    </source>
</evidence>
<dbReference type="Gene3D" id="1.10.10.10">
    <property type="entry name" value="Winged helix-like DNA-binding domain superfamily/Winged helix DNA-binding domain"/>
    <property type="match status" value="1"/>
</dbReference>
<dbReference type="InterPro" id="IPR000835">
    <property type="entry name" value="HTH_MarR-typ"/>
</dbReference>
<comment type="caution">
    <text evidence="2">The sequence shown here is derived from an EMBL/GenBank/DDBJ whole genome shotgun (WGS) entry which is preliminary data.</text>
</comment>
<dbReference type="SMART" id="SM00347">
    <property type="entry name" value="HTH_MARR"/>
    <property type="match status" value="1"/>
</dbReference>
<feature type="domain" description="HTH marR-type" evidence="1">
    <location>
        <begin position="29"/>
        <end position="164"/>
    </location>
</feature>
<dbReference type="PROSITE" id="PS50995">
    <property type="entry name" value="HTH_MARR_2"/>
    <property type="match status" value="1"/>
</dbReference>
<dbReference type="PANTHER" id="PTHR33164:SF104">
    <property type="entry name" value="TRANSCRIPTIONAL REGULATORY PROTEIN"/>
    <property type="match status" value="1"/>
</dbReference>
<evidence type="ECO:0000259" key="1">
    <source>
        <dbReference type="PROSITE" id="PS50995"/>
    </source>
</evidence>